<dbReference type="EMBL" id="MLCO01000286">
    <property type="protein sequence ID" value="ONG47310.1"/>
    <property type="molecule type" value="Genomic_DNA"/>
</dbReference>
<dbReference type="Proteomes" id="UP000188879">
    <property type="component" value="Unassembled WGS sequence"/>
</dbReference>
<sequence length="86" mass="9362">MIKASLLIMLLLTVMVGMGLRWRQARMEASRQAAAPAPRGRRAAARPGFLARGKAGIDLWITAAAIASLVTILLMGGLHWIKVWLQ</sequence>
<evidence type="ECO:0000256" key="1">
    <source>
        <dbReference type="SAM" id="Phobius"/>
    </source>
</evidence>
<dbReference type="RefSeq" id="WP_076959814.1">
    <property type="nucleotide sequence ID" value="NZ_MLCO01000286.1"/>
</dbReference>
<keyword evidence="1" id="KW-0472">Membrane</keyword>
<evidence type="ECO:0000313" key="2">
    <source>
        <dbReference type="EMBL" id="ONG47310.1"/>
    </source>
</evidence>
<protein>
    <submittedName>
        <fullName evidence="2">Uncharacterized protein</fullName>
    </submittedName>
</protein>
<gene>
    <name evidence="2" type="ORF">BKE38_23995</name>
</gene>
<accession>A0A1V2GWK1</accession>
<keyword evidence="1" id="KW-0812">Transmembrane</keyword>
<evidence type="ECO:0000313" key="3">
    <source>
        <dbReference type="Proteomes" id="UP000188879"/>
    </source>
</evidence>
<keyword evidence="3" id="KW-1185">Reference proteome</keyword>
<proteinExistence type="predicted"/>
<dbReference type="AlphaFoldDB" id="A0A1V2GWK1"/>
<name>A0A1V2GWK1_9PROT</name>
<organism evidence="2 3">
    <name type="scientific">Teichococcus deserti</name>
    <dbReference type="NCBI Taxonomy" id="1817963"/>
    <lineage>
        <taxon>Bacteria</taxon>
        <taxon>Pseudomonadati</taxon>
        <taxon>Pseudomonadota</taxon>
        <taxon>Alphaproteobacteria</taxon>
        <taxon>Acetobacterales</taxon>
        <taxon>Roseomonadaceae</taxon>
        <taxon>Roseomonas</taxon>
    </lineage>
</organism>
<feature type="transmembrane region" description="Helical" evidence="1">
    <location>
        <begin position="57"/>
        <end position="81"/>
    </location>
</feature>
<keyword evidence="1" id="KW-1133">Transmembrane helix</keyword>
<comment type="caution">
    <text evidence="2">The sequence shown here is derived from an EMBL/GenBank/DDBJ whole genome shotgun (WGS) entry which is preliminary data.</text>
</comment>
<dbReference type="OrthoDB" id="7280563at2"/>
<reference evidence="2 3" key="1">
    <citation type="submission" date="2016-10" db="EMBL/GenBank/DDBJ databases">
        <title>Draft Genome sequence of Roseomonas sp. strain M3.</title>
        <authorList>
            <person name="Subhash Y."/>
            <person name="Lee S."/>
        </authorList>
    </citation>
    <scope>NUCLEOTIDE SEQUENCE [LARGE SCALE GENOMIC DNA]</scope>
    <source>
        <strain evidence="2 3">M3</strain>
    </source>
</reference>